<dbReference type="EMBL" id="JACCKD010000006">
    <property type="protein sequence ID" value="MBA0127265.1"/>
    <property type="molecule type" value="Genomic_DNA"/>
</dbReference>
<dbReference type="InterPro" id="IPR036390">
    <property type="entry name" value="WH_DNA-bd_sf"/>
</dbReference>
<accession>A0A838ADM9</accession>
<feature type="domain" description="HTH hxlR-type" evidence="4">
    <location>
        <begin position="6"/>
        <end position="126"/>
    </location>
</feature>
<evidence type="ECO:0000313" key="6">
    <source>
        <dbReference type="Proteomes" id="UP000582974"/>
    </source>
</evidence>
<proteinExistence type="predicted"/>
<dbReference type="InterPro" id="IPR036388">
    <property type="entry name" value="WH-like_DNA-bd_sf"/>
</dbReference>
<comment type="caution">
    <text evidence="5">The sequence shown here is derived from an EMBL/GenBank/DDBJ whole genome shotgun (WGS) entry which is preliminary data.</text>
</comment>
<dbReference type="PROSITE" id="PS51118">
    <property type="entry name" value="HTH_HXLR"/>
    <property type="match status" value="1"/>
</dbReference>
<dbReference type="GO" id="GO:0003677">
    <property type="term" value="F:DNA binding"/>
    <property type="evidence" value="ECO:0007669"/>
    <property type="project" value="UniProtKB-KW"/>
</dbReference>
<sequence length="141" mass="15881">MDASLTPDSESFRVHLCDLLRLLNRYWAPHILTALVSGPMRYTDLLHALQATTGPDAWTGRPSRRITDKVLRETLEAMHEEGLLQRQCTPDSTMPPRFALTTTAAELLDALRPAVSWVVARPDAIAHAQQQRQQREASSPW</sequence>
<dbReference type="Proteomes" id="UP000582974">
    <property type="component" value="Unassembled WGS sequence"/>
</dbReference>
<dbReference type="PANTHER" id="PTHR33204:SF37">
    <property type="entry name" value="HTH-TYPE TRANSCRIPTIONAL REGULATOR YODB"/>
    <property type="match status" value="1"/>
</dbReference>
<evidence type="ECO:0000256" key="1">
    <source>
        <dbReference type="ARBA" id="ARBA00023015"/>
    </source>
</evidence>
<organism evidence="5 6">
    <name type="scientific">Haloechinothrix aidingensis</name>
    <dbReference type="NCBI Taxonomy" id="2752311"/>
    <lineage>
        <taxon>Bacteria</taxon>
        <taxon>Bacillati</taxon>
        <taxon>Actinomycetota</taxon>
        <taxon>Actinomycetes</taxon>
        <taxon>Pseudonocardiales</taxon>
        <taxon>Pseudonocardiaceae</taxon>
        <taxon>Haloechinothrix</taxon>
    </lineage>
</organism>
<dbReference type="SUPFAM" id="SSF46785">
    <property type="entry name" value="Winged helix' DNA-binding domain"/>
    <property type="match status" value="1"/>
</dbReference>
<keyword evidence="2" id="KW-0238">DNA-binding</keyword>
<evidence type="ECO:0000313" key="5">
    <source>
        <dbReference type="EMBL" id="MBA0127265.1"/>
    </source>
</evidence>
<keyword evidence="3" id="KW-0804">Transcription</keyword>
<name>A0A838ADM9_9PSEU</name>
<dbReference type="Gene3D" id="1.10.10.10">
    <property type="entry name" value="Winged helix-like DNA-binding domain superfamily/Winged helix DNA-binding domain"/>
    <property type="match status" value="1"/>
</dbReference>
<dbReference type="AlphaFoldDB" id="A0A838ADM9"/>
<evidence type="ECO:0000256" key="2">
    <source>
        <dbReference type="ARBA" id="ARBA00023125"/>
    </source>
</evidence>
<reference evidence="5 6" key="1">
    <citation type="submission" date="2020-07" db="EMBL/GenBank/DDBJ databases">
        <title>Genome of Haloechinothrix sp.</title>
        <authorList>
            <person name="Tang S.-K."/>
            <person name="Yang L."/>
            <person name="Zhu W.-Y."/>
        </authorList>
    </citation>
    <scope>NUCLEOTIDE SEQUENCE [LARGE SCALE GENOMIC DNA]</scope>
    <source>
        <strain evidence="5 6">YIM 98757</strain>
    </source>
</reference>
<dbReference type="RefSeq" id="WP_180894085.1">
    <property type="nucleotide sequence ID" value="NZ_JACCKD010000006.1"/>
</dbReference>
<protein>
    <submittedName>
        <fullName evidence="5">Helix-turn-helix transcriptional regulator</fullName>
    </submittedName>
</protein>
<dbReference type="PANTHER" id="PTHR33204">
    <property type="entry name" value="TRANSCRIPTIONAL REGULATOR, MARR FAMILY"/>
    <property type="match status" value="1"/>
</dbReference>
<evidence type="ECO:0000259" key="4">
    <source>
        <dbReference type="PROSITE" id="PS51118"/>
    </source>
</evidence>
<evidence type="ECO:0000256" key="3">
    <source>
        <dbReference type="ARBA" id="ARBA00023163"/>
    </source>
</evidence>
<keyword evidence="6" id="KW-1185">Reference proteome</keyword>
<dbReference type="InterPro" id="IPR002577">
    <property type="entry name" value="HTH_HxlR"/>
</dbReference>
<keyword evidence="1" id="KW-0805">Transcription regulation</keyword>
<gene>
    <name evidence="5" type="ORF">H0B56_17075</name>
</gene>